<dbReference type="EMBL" id="MU006218">
    <property type="protein sequence ID" value="KAF2831630.1"/>
    <property type="molecule type" value="Genomic_DNA"/>
</dbReference>
<feature type="compositionally biased region" description="Acidic residues" evidence="1">
    <location>
        <begin position="89"/>
        <end position="100"/>
    </location>
</feature>
<dbReference type="OrthoDB" id="5310629at2759"/>
<feature type="region of interest" description="Disordered" evidence="1">
    <location>
        <begin position="1"/>
        <end position="50"/>
    </location>
</feature>
<accession>A0A6A7AE91</accession>
<proteinExistence type="predicted"/>
<sequence length="166" mass="17014">MTAQPPISPPTITTTGAPASSDGPISPVSRSGTFPHKTSPAVSTQTPLIDTATPAINDAPVELEAMPVTSEEFKRRTTDPSGSGVLSPADEDDIDAEFLGEGESAGRGVREKRAAMLASRSKDPGVIVDVPQDPTAEEVEAAKSADGTVTPGMKTPGIVSKTFGSR</sequence>
<feature type="region of interest" description="Disordered" evidence="1">
    <location>
        <begin position="63"/>
        <end position="166"/>
    </location>
</feature>
<evidence type="ECO:0000313" key="2">
    <source>
        <dbReference type="EMBL" id="KAF2831630.1"/>
    </source>
</evidence>
<name>A0A6A7AE91_9PLEO</name>
<protein>
    <submittedName>
        <fullName evidence="2">Uncharacterized protein</fullName>
    </submittedName>
</protein>
<organism evidence="2 3">
    <name type="scientific">Ophiobolus disseminans</name>
    <dbReference type="NCBI Taxonomy" id="1469910"/>
    <lineage>
        <taxon>Eukaryota</taxon>
        <taxon>Fungi</taxon>
        <taxon>Dikarya</taxon>
        <taxon>Ascomycota</taxon>
        <taxon>Pezizomycotina</taxon>
        <taxon>Dothideomycetes</taxon>
        <taxon>Pleosporomycetidae</taxon>
        <taxon>Pleosporales</taxon>
        <taxon>Pleosporineae</taxon>
        <taxon>Phaeosphaeriaceae</taxon>
        <taxon>Ophiobolus</taxon>
    </lineage>
</organism>
<evidence type="ECO:0000256" key="1">
    <source>
        <dbReference type="SAM" id="MobiDB-lite"/>
    </source>
</evidence>
<dbReference type="AlphaFoldDB" id="A0A6A7AE91"/>
<evidence type="ECO:0000313" key="3">
    <source>
        <dbReference type="Proteomes" id="UP000799424"/>
    </source>
</evidence>
<reference evidence="2" key="1">
    <citation type="journal article" date="2020" name="Stud. Mycol.">
        <title>101 Dothideomycetes genomes: a test case for predicting lifestyles and emergence of pathogens.</title>
        <authorList>
            <person name="Haridas S."/>
            <person name="Albert R."/>
            <person name="Binder M."/>
            <person name="Bloem J."/>
            <person name="Labutti K."/>
            <person name="Salamov A."/>
            <person name="Andreopoulos B."/>
            <person name="Baker S."/>
            <person name="Barry K."/>
            <person name="Bills G."/>
            <person name="Bluhm B."/>
            <person name="Cannon C."/>
            <person name="Castanera R."/>
            <person name="Culley D."/>
            <person name="Daum C."/>
            <person name="Ezra D."/>
            <person name="Gonzalez J."/>
            <person name="Henrissat B."/>
            <person name="Kuo A."/>
            <person name="Liang C."/>
            <person name="Lipzen A."/>
            <person name="Lutzoni F."/>
            <person name="Magnuson J."/>
            <person name="Mondo S."/>
            <person name="Nolan M."/>
            <person name="Ohm R."/>
            <person name="Pangilinan J."/>
            <person name="Park H.-J."/>
            <person name="Ramirez L."/>
            <person name="Alfaro M."/>
            <person name="Sun H."/>
            <person name="Tritt A."/>
            <person name="Yoshinaga Y."/>
            <person name="Zwiers L.-H."/>
            <person name="Turgeon B."/>
            <person name="Goodwin S."/>
            <person name="Spatafora J."/>
            <person name="Crous P."/>
            <person name="Grigoriev I."/>
        </authorList>
    </citation>
    <scope>NUCLEOTIDE SEQUENCE</scope>
    <source>
        <strain evidence="2">CBS 113818</strain>
    </source>
</reference>
<dbReference type="Proteomes" id="UP000799424">
    <property type="component" value="Unassembled WGS sequence"/>
</dbReference>
<keyword evidence="3" id="KW-1185">Reference proteome</keyword>
<gene>
    <name evidence="2" type="ORF">CC86DRAFT_342580</name>
</gene>
<feature type="compositionally biased region" description="Low complexity" evidence="1">
    <location>
        <begin position="1"/>
        <end position="21"/>
    </location>
</feature>